<dbReference type="InterPro" id="IPR036250">
    <property type="entry name" value="AcylCo_DH-like_C"/>
</dbReference>
<evidence type="ECO:0000313" key="1">
    <source>
        <dbReference type="EMBL" id="RXH53997.1"/>
    </source>
</evidence>
<dbReference type="EMBL" id="RDSM01000006">
    <property type="protein sequence ID" value="RXH53997.1"/>
    <property type="molecule type" value="Genomic_DNA"/>
</dbReference>
<dbReference type="InterPro" id="IPR009100">
    <property type="entry name" value="AcylCoA_DH/oxidase_NM_dom_sf"/>
</dbReference>
<name>A0A4Q0STJ0_9BACT</name>
<accession>A0A4Q0STJ0</accession>
<dbReference type="AlphaFoldDB" id="A0A4Q0STJ0"/>
<gene>
    <name evidence="1" type="ORF">GRAN_4966</name>
</gene>
<sequence length="307" mass="33336">MNVLAERLQQIVSEILPLPAAGRTAARHRRLFEVAREDLTLAKLAEAHWDAIAILAEAGRKPVPNSLYAVWASEIPGRALQLSPEADGYTISGQKAFCSGVGLVDRALMTTGGTDPLLLDLDLRANSDRWDADLTTWQVDAFRDTQTGGLTLNAATLSADSIIGKPGWYIKRPGFWHGACGPAACWAGGVAGLLDAAMANKRDDPHTLAHLGAMYADVWALQSLLTQAAHEMDGEPNDISAAQIRALALRHTVEQLATDVLRRFARAYGPQPLAMNQPIARRYAEADLYLRQAHGERDLHALAQLIR</sequence>
<reference evidence="2" key="2">
    <citation type="submission" date="2019-02" db="EMBL/GenBank/DDBJ databases">
        <title>Granulicella sibirica sp. nov., a psychrotolerant acidobacterium isolated from an organic soil layer in forested tundra, West Siberia.</title>
        <authorList>
            <person name="Oshkin I.Y."/>
            <person name="Kulichevskaya I.S."/>
            <person name="Rijpstra W.I.C."/>
            <person name="Sinninghe Damste J.S."/>
            <person name="Rakitin A.L."/>
            <person name="Ravin N.V."/>
            <person name="Dedysh S.N."/>
        </authorList>
    </citation>
    <scope>NUCLEOTIDE SEQUENCE [LARGE SCALE GENOMIC DNA]</scope>
    <source>
        <strain evidence="2">AF10</strain>
    </source>
</reference>
<dbReference type="SUPFAM" id="SSF47203">
    <property type="entry name" value="Acyl-CoA dehydrogenase C-terminal domain-like"/>
    <property type="match status" value="1"/>
</dbReference>
<protein>
    <submittedName>
        <fullName evidence="1">Acyl-CoA dehydrogenase/oxidase domain protein</fullName>
    </submittedName>
</protein>
<organism evidence="1 2">
    <name type="scientific">Granulicella sibirica</name>
    <dbReference type="NCBI Taxonomy" id="2479048"/>
    <lineage>
        <taxon>Bacteria</taxon>
        <taxon>Pseudomonadati</taxon>
        <taxon>Acidobacteriota</taxon>
        <taxon>Terriglobia</taxon>
        <taxon>Terriglobales</taxon>
        <taxon>Acidobacteriaceae</taxon>
        <taxon>Granulicella</taxon>
    </lineage>
</organism>
<dbReference type="Proteomes" id="UP000289437">
    <property type="component" value="Unassembled WGS sequence"/>
</dbReference>
<dbReference type="SUPFAM" id="SSF56645">
    <property type="entry name" value="Acyl-CoA dehydrogenase NM domain-like"/>
    <property type="match status" value="1"/>
</dbReference>
<comment type="caution">
    <text evidence="1">The sequence shown here is derived from an EMBL/GenBank/DDBJ whole genome shotgun (WGS) entry which is preliminary data.</text>
</comment>
<dbReference type="OrthoDB" id="107064at2"/>
<reference evidence="1 2" key="1">
    <citation type="submission" date="2018-11" db="EMBL/GenBank/DDBJ databases">
        <authorList>
            <person name="Mardanov A.V."/>
            <person name="Ravin N.V."/>
            <person name="Dedysh S.N."/>
        </authorList>
    </citation>
    <scope>NUCLEOTIDE SEQUENCE [LARGE SCALE GENOMIC DNA]</scope>
    <source>
        <strain evidence="1 2">AF10</strain>
    </source>
</reference>
<evidence type="ECO:0000313" key="2">
    <source>
        <dbReference type="Proteomes" id="UP000289437"/>
    </source>
</evidence>
<proteinExistence type="predicted"/>
<keyword evidence="2" id="KW-1185">Reference proteome</keyword>
<dbReference type="RefSeq" id="WP_128915551.1">
    <property type="nucleotide sequence ID" value="NZ_RDSM01000006.1"/>
</dbReference>
<dbReference type="GO" id="GO:0016627">
    <property type="term" value="F:oxidoreductase activity, acting on the CH-CH group of donors"/>
    <property type="evidence" value="ECO:0007669"/>
    <property type="project" value="InterPro"/>
</dbReference>